<gene>
    <name evidence="2" type="ORF">BcabD6B2_53980</name>
</gene>
<evidence type="ECO:0000313" key="2">
    <source>
        <dbReference type="EMBL" id="GIX65962.1"/>
    </source>
</evidence>
<accession>A0AAV4M0F2</accession>
<comment type="caution">
    <text evidence="2">The sequence shown here is derived from an EMBL/GenBank/DDBJ whole genome shotgun (WGS) entry which is preliminary data.</text>
</comment>
<dbReference type="Proteomes" id="UP001497744">
    <property type="component" value="Unassembled WGS sequence"/>
</dbReference>
<protein>
    <submittedName>
        <fullName evidence="2">Spectrin beta chain, non-erythrocytic 5</fullName>
    </submittedName>
</protein>
<evidence type="ECO:0000256" key="1">
    <source>
        <dbReference type="SAM" id="MobiDB-lite"/>
    </source>
</evidence>
<sequence>MNIAQTHQPTYYYRIHTKPTARSGRPNPPIVLSSLNTPCHENLATYAQHDYGRATHLTTKLGFLLNETFLADVDAVQELPNVLVPDQSALVNERSRATNVLDVHAAEDDLVLNRLGLFDFDTRQNLDHPDALLAEEVTDFNGLPVVSDVGVDGKVRVHEPHLVLVLLGHTGDHVVDVGHDGPDGGDHGPGSEPLHENDGPLVLGKPDFDRHVGKVTREVAVLARDRDLAGLHRNGDCNPLRAIKTWPTSLRDLERV</sequence>
<dbReference type="RefSeq" id="XP_067718031.1">
    <property type="nucleotide sequence ID" value="XM_067861930.1"/>
</dbReference>
<dbReference type="AlphaFoldDB" id="A0AAV4M0F2"/>
<evidence type="ECO:0000313" key="3">
    <source>
        <dbReference type="Proteomes" id="UP001497744"/>
    </source>
</evidence>
<reference evidence="2 3" key="1">
    <citation type="submission" date="2021-06" db="EMBL/GenBank/DDBJ databases">
        <title>Genome sequence of Babesia caballi.</title>
        <authorList>
            <person name="Yamagishi J."/>
            <person name="Kidaka T."/>
            <person name="Ochi A."/>
        </authorList>
    </citation>
    <scope>NUCLEOTIDE SEQUENCE [LARGE SCALE GENOMIC DNA]</scope>
    <source>
        <strain evidence="2">USDA-D6B2</strain>
    </source>
</reference>
<proteinExistence type="predicted"/>
<feature type="region of interest" description="Disordered" evidence="1">
    <location>
        <begin position="178"/>
        <end position="199"/>
    </location>
</feature>
<organism evidence="2 3">
    <name type="scientific">Babesia caballi</name>
    <dbReference type="NCBI Taxonomy" id="5871"/>
    <lineage>
        <taxon>Eukaryota</taxon>
        <taxon>Sar</taxon>
        <taxon>Alveolata</taxon>
        <taxon>Apicomplexa</taxon>
        <taxon>Aconoidasida</taxon>
        <taxon>Piroplasmida</taxon>
        <taxon>Babesiidae</taxon>
        <taxon>Babesia</taxon>
    </lineage>
</organism>
<dbReference type="GeneID" id="94197443"/>
<keyword evidence="3" id="KW-1185">Reference proteome</keyword>
<dbReference type="EMBL" id="BPLF01000006">
    <property type="protein sequence ID" value="GIX65962.1"/>
    <property type="molecule type" value="Genomic_DNA"/>
</dbReference>
<name>A0AAV4M0F2_BABCB</name>